<dbReference type="GO" id="GO:0004017">
    <property type="term" value="F:AMP kinase activity"/>
    <property type="evidence" value="ECO:0007669"/>
    <property type="project" value="InterPro"/>
</dbReference>
<feature type="region of interest" description="NMPbind" evidence="7">
    <location>
        <begin position="106"/>
        <end position="135"/>
    </location>
</feature>
<feature type="region of interest" description="Disordered" evidence="8">
    <location>
        <begin position="214"/>
        <end position="239"/>
    </location>
</feature>
<gene>
    <name evidence="7 10" type="primary">ADK2</name>
    <name evidence="10" type="ORF">CcaverHIS019_0705900</name>
</gene>
<dbReference type="SUPFAM" id="SSF52540">
    <property type="entry name" value="P-loop containing nucleoside triphosphate hydrolases"/>
    <property type="match status" value="1"/>
</dbReference>
<keyword evidence="3 7" id="KW-0547">Nucleotide-binding</keyword>
<dbReference type="GO" id="GO:0046039">
    <property type="term" value="P:GTP metabolic process"/>
    <property type="evidence" value="ECO:0007669"/>
    <property type="project" value="UniProtKB-UniRule"/>
</dbReference>
<keyword evidence="2 7" id="KW-0808">Transferase</keyword>
<dbReference type="CDD" id="cd01428">
    <property type="entry name" value="ADK"/>
    <property type="match status" value="1"/>
</dbReference>
<comment type="similarity">
    <text evidence="7">Belongs to the adenylate kinase family. AK3 subfamily.</text>
</comment>
<dbReference type="InterPro" id="IPR028586">
    <property type="entry name" value="AK3/Ak4_mitochondrial"/>
</dbReference>
<feature type="binding site" evidence="7">
    <location>
        <position position="202"/>
    </location>
    <ligand>
        <name>GTP</name>
        <dbReference type="ChEBI" id="CHEBI:37565"/>
    </ligand>
</feature>
<feature type="binding site" evidence="7">
    <location>
        <position position="167"/>
    </location>
    <ligand>
        <name>AMP</name>
        <dbReference type="ChEBI" id="CHEBI:456215"/>
    </ligand>
</feature>
<dbReference type="GO" id="GO:0005759">
    <property type="term" value="C:mitochondrial matrix"/>
    <property type="evidence" value="ECO:0007669"/>
    <property type="project" value="UniProtKB-SubCell"/>
</dbReference>
<dbReference type="InterPro" id="IPR033690">
    <property type="entry name" value="Adenylat_kinase_CS"/>
</dbReference>
<reference evidence="10" key="1">
    <citation type="journal article" date="2023" name="BMC Genomics">
        <title>Chromosome-level genome assemblies of Cutaneotrichosporon spp. (Trichosporonales, Basidiomycota) reveal imbalanced evolution between nucleotide sequences and chromosome synteny.</title>
        <authorList>
            <person name="Kobayashi Y."/>
            <person name="Kayamori A."/>
            <person name="Aoki K."/>
            <person name="Shiwa Y."/>
            <person name="Matsutani M."/>
            <person name="Fujita N."/>
            <person name="Sugita T."/>
            <person name="Iwasaki W."/>
            <person name="Tanaka N."/>
            <person name="Takashima M."/>
        </authorList>
    </citation>
    <scope>NUCLEOTIDE SEQUENCE</scope>
    <source>
        <strain evidence="10">HIS019</strain>
    </source>
</reference>
<protein>
    <recommendedName>
        <fullName evidence="7">GTP:AMP phosphotransferase, mitochondrial</fullName>
        <ecNumber evidence="7">2.7.4.10</ecNumber>
    </recommendedName>
    <alternativeName>
        <fullName evidence="7">Adenylate kinase 3</fullName>
        <shortName evidence="7">AK 3</shortName>
    </alternativeName>
</protein>
<dbReference type="InterPro" id="IPR007862">
    <property type="entry name" value="Adenylate_kinase_lid-dom"/>
</dbReference>
<dbReference type="PANTHER" id="PTHR23359">
    <property type="entry name" value="NUCLEOTIDE KINASE"/>
    <property type="match status" value="1"/>
</dbReference>
<feature type="region of interest" description="LID" evidence="7">
    <location>
        <begin position="201"/>
        <end position="238"/>
    </location>
</feature>
<dbReference type="RefSeq" id="XP_060460274.1">
    <property type="nucleotide sequence ID" value="XM_060604040.1"/>
</dbReference>
<dbReference type="Pfam" id="PF00406">
    <property type="entry name" value="ADK"/>
    <property type="match status" value="1"/>
</dbReference>
<organism evidence="10 11">
    <name type="scientific">Cutaneotrichosporon cavernicola</name>
    <dbReference type="NCBI Taxonomy" id="279322"/>
    <lineage>
        <taxon>Eukaryota</taxon>
        <taxon>Fungi</taxon>
        <taxon>Dikarya</taxon>
        <taxon>Basidiomycota</taxon>
        <taxon>Agaricomycotina</taxon>
        <taxon>Tremellomycetes</taxon>
        <taxon>Trichosporonales</taxon>
        <taxon>Trichosporonaceae</taxon>
        <taxon>Cutaneotrichosporon</taxon>
    </lineage>
</organism>
<dbReference type="GO" id="GO:0046899">
    <property type="term" value="F:nucleoside triphosphate adenylate kinase activity"/>
    <property type="evidence" value="ECO:0007669"/>
    <property type="project" value="UniProtKB-UniRule"/>
</dbReference>
<dbReference type="Proteomes" id="UP001233271">
    <property type="component" value="Chromosome 7b"/>
</dbReference>
<dbReference type="GO" id="GO:0005524">
    <property type="term" value="F:ATP binding"/>
    <property type="evidence" value="ECO:0007669"/>
    <property type="project" value="InterPro"/>
</dbReference>
<keyword evidence="4 7" id="KW-0418">Kinase</keyword>
<dbReference type="GO" id="GO:0006172">
    <property type="term" value="P:ADP biosynthetic process"/>
    <property type="evidence" value="ECO:0007669"/>
    <property type="project" value="UniProtKB-UniRule"/>
</dbReference>
<feature type="binding site" evidence="7">
    <location>
        <position position="107"/>
    </location>
    <ligand>
        <name>AMP</name>
        <dbReference type="ChEBI" id="CHEBI:456215"/>
    </ligand>
</feature>
<dbReference type="PROSITE" id="PS00113">
    <property type="entry name" value="ADENYLATE_KINASE"/>
    <property type="match status" value="1"/>
</dbReference>
<feature type="binding site" evidence="7">
    <location>
        <begin position="160"/>
        <end position="163"/>
    </location>
    <ligand>
        <name>AMP</name>
        <dbReference type="ChEBI" id="CHEBI:456215"/>
    </ligand>
</feature>
<feature type="binding site" evidence="7">
    <location>
        <begin position="86"/>
        <end position="91"/>
    </location>
    <ligand>
        <name>GTP</name>
        <dbReference type="ChEBI" id="CHEBI:37565"/>
    </ligand>
</feature>
<evidence type="ECO:0000256" key="7">
    <source>
        <dbReference type="HAMAP-Rule" id="MF_03169"/>
    </source>
</evidence>
<feature type="domain" description="Adenylate kinase active site lid" evidence="9">
    <location>
        <begin position="202"/>
        <end position="237"/>
    </location>
</feature>
<dbReference type="EMBL" id="AP028219">
    <property type="protein sequence ID" value="BEI95009.1"/>
    <property type="molecule type" value="Genomic_DNA"/>
</dbReference>
<feature type="binding site" evidence="7">
    <location>
        <position position="277"/>
    </location>
    <ligand>
        <name>GTP</name>
        <dbReference type="ChEBI" id="CHEBI:37565"/>
    </ligand>
</feature>
<evidence type="ECO:0000256" key="6">
    <source>
        <dbReference type="ARBA" id="ARBA00023134"/>
    </source>
</evidence>
<evidence type="ECO:0000313" key="10">
    <source>
        <dbReference type="EMBL" id="BEI95009.1"/>
    </source>
</evidence>
<feature type="binding site" evidence="7">
    <location>
        <position position="246"/>
    </location>
    <ligand>
        <name>AMP</name>
        <dbReference type="ChEBI" id="CHEBI:456215"/>
    </ligand>
</feature>
<dbReference type="GeneID" id="85498879"/>
<dbReference type="NCBIfam" id="TIGR01351">
    <property type="entry name" value="adk"/>
    <property type="match status" value="1"/>
</dbReference>
<dbReference type="InterPro" id="IPR000850">
    <property type="entry name" value="Adenylat/UMP-CMP_kin"/>
</dbReference>
<sequence>MLRRSVFQAVRVSRLNPAYRASSPVRQTSAAVSVLARTYSSPSPVRDYEAQLRGMLDQAARNVEAGVRAPESDDKSLRLIMVAKPGAGKGTLSSRLVKKYNLNFISTGDVLRHEIQAGSELGKAVEKIVAGGGLVPDALMVELVRKELDRHVGESWILDGFPRTLKQGRMLNDVLTSEGRPLNLVVNLNVPDSIILARIKARWVHLPSGRVYNDDFNPPKNPGVDDETGEPLSKRPDDTPEVFTKRLRSYYEATAPLLEMYATEYPDCLYSLTGNTSDEIWPQLMEVVAPLHERAGGYAAEADKHVRDEADDLRDTTEVNVGDKTAHIQ</sequence>
<dbReference type="Gene3D" id="3.40.50.300">
    <property type="entry name" value="P-loop containing nucleotide triphosphate hydrolases"/>
    <property type="match status" value="1"/>
</dbReference>
<comment type="function">
    <text evidence="7">Involved in maintaining the homeostasis of cellular nucleotides by catalyzing the interconversion of nucleoside phosphates. Has GTP:AMP phosphotransferase and ITP:AMP phosphotransferase activities.</text>
</comment>
<evidence type="ECO:0000256" key="2">
    <source>
        <dbReference type="ARBA" id="ARBA00022679"/>
    </source>
</evidence>
<feature type="binding site" evidence="7">
    <location>
        <position position="112"/>
    </location>
    <ligand>
        <name>AMP</name>
        <dbReference type="ChEBI" id="CHEBI:456215"/>
    </ligand>
</feature>
<evidence type="ECO:0000259" key="9">
    <source>
        <dbReference type="Pfam" id="PF05191"/>
    </source>
</evidence>
<feature type="binding site" evidence="7">
    <location>
        <begin position="133"/>
        <end position="135"/>
    </location>
    <ligand>
        <name>AMP</name>
        <dbReference type="ChEBI" id="CHEBI:456215"/>
    </ligand>
</feature>
<dbReference type="FunFam" id="3.40.50.300:FF:000106">
    <property type="entry name" value="Adenylate kinase mitochondrial"/>
    <property type="match status" value="1"/>
</dbReference>
<comment type="domain">
    <text evidence="7">Consists of three domains, a large central CORE domain and two small peripheral domains, NMPbind and LID, which undergo movements during catalysis. The LID domain closes over the site of phosphoryl transfer upon GTP binding. Assembling and dissambling the active center during each catalytic cycle provides an effective means to prevent GTP hydrolysis.</text>
</comment>
<dbReference type="HAMAP" id="MF_00235">
    <property type="entry name" value="Adenylate_kinase_Adk"/>
    <property type="match status" value="1"/>
</dbReference>
<name>A0AA48QYS7_9TREE</name>
<dbReference type="AlphaFoldDB" id="A0AA48QYS7"/>
<feature type="binding site" evidence="7">
    <location>
        <begin position="211"/>
        <end position="212"/>
    </location>
    <ligand>
        <name>GTP</name>
        <dbReference type="ChEBI" id="CHEBI:37565"/>
    </ligand>
</feature>
<dbReference type="Pfam" id="PF05191">
    <property type="entry name" value="ADK_lid"/>
    <property type="match status" value="1"/>
</dbReference>
<evidence type="ECO:0000256" key="5">
    <source>
        <dbReference type="ARBA" id="ARBA00023128"/>
    </source>
</evidence>
<dbReference type="GO" id="GO:0046041">
    <property type="term" value="P:ITP metabolic process"/>
    <property type="evidence" value="ECO:0007669"/>
    <property type="project" value="UniProtKB-UniRule"/>
</dbReference>
<evidence type="ECO:0000256" key="3">
    <source>
        <dbReference type="ARBA" id="ARBA00022741"/>
    </source>
</evidence>
<dbReference type="EC" id="2.7.4.10" evidence="7"/>
<dbReference type="PRINTS" id="PR00094">
    <property type="entry name" value="ADENYLTKNASE"/>
</dbReference>
<proteinExistence type="inferred from homology"/>
<keyword evidence="11" id="KW-1185">Reference proteome</keyword>
<dbReference type="HAMAP" id="MF_03169">
    <property type="entry name" value="Adenylate_kinase_AK3"/>
    <property type="match status" value="1"/>
</dbReference>
<accession>A0AA48QYS7</accession>
<feature type="binding site" evidence="7">
    <location>
        <position position="235"/>
    </location>
    <ligand>
        <name>AMP</name>
        <dbReference type="ChEBI" id="CHEBI:456215"/>
    </ligand>
</feature>
<dbReference type="GO" id="GO:0005525">
    <property type="term" value="F:GTP binding"/>
    <property type="evidence" value="ECO:0007669"/>
    <property type="project" value="UniProtKB-KW"/>
</dbReference>
<comment type="subcellular location">
    <subcellularLocation>
        <location evidence="1 7">Mitochondrion matrix</location>
    </subcellularLocation>
</comment>
<feature type="region of interest" description="Disordered" evidence="8">
    <location>
        <begin position="310"/>
        <end position="329"/>
    </location>
</feature>
<evidence type="ECO:0000256" key="8">
    <source>
        <dbReference type="SAM" id="MobiDB-lite"/>
    </source>
</evidence>
<dbReference type="GO" id="GO:0046033">
    <property type="term" value="P:AMP metabolic process"/>
    <property type="evidence" value="ECO:0007669"/>
    <property type="project" value="UniProtKB-UniRule"/>
</dbReference>
<comment type="subunit">
    <text evidence="7">Monomer.</text>
</comment>
<comment type="catalytic activity">
    <reaction evidence="7">
        <text>a ribonucleoside 5'-triphosphate + AMP = a ribonucleoside 5'-diphosphate + ADP</text>
        <dbReference type="Rhea" id="RHEA:13749"/>
        <dbReference type="ChEBI" id="CHEBI:57930"/>
        <dbReference type="ChEBI" id="CHEBI:61557"/>
        <dbReference type="ChEBI" id="CHEBI:456215"/>
        <dbReference type="ChEBI" id="CHEBI:456216"/>
        <dbReference type="EC" id="2.7.4.10"/>
    </reaction>
</comment>
<dbReference type="InterPro" id="IPR027417">
    <property type="entry name" value="P-loop_NTPase"/>
</dbReference>
<dbReference type="InterPro" id="IPR006259">
    <property type="entry name" value="Adenyl_kin_sub"/>
</dbReference>
<evidence type="ECO:0000313" key="11">
    <source>
        <dbReference type="Proteomes" id="UP001233271"/>
    </source>
</evidence>
<evidence type="ECO:0000256" key="1">
    <source>
        <dbReference type="ARBA" id="ARBA00004305"/>
    </source>
</evidence>
<keyword evidence="5 7" id="KW-0496">Mitochondrion</keyword>
<dbReference type="KEGG" id="ccac:CcaHIS019_0705900"/>
<keyword evidence="6 7" id="KW-0342">GTP-binding</keyword>
<evidence type="ECO:0000256" key="4">
    <source>
        <dbReference type="ARBA" id="ARBA00022777"/>
    </source>
</evidence>